<dbReference type="Pfam" id="PF13383">
    <property type="entry name" value="Methyltransf_22"/>
    <property type="match status" value="1"/>
</dbReference>
<organism evidence="2 3">
    <name type="scientific">Edaphochlamys debaryana</name>
    <dbReference type="NCBI Taxonomy" id="47281"/>
    <lineage>
        <taxon>Eukaryota</taxon>
        <taxon>Viridiplantae</taxon>
        <taxon>Chlorophyta</taxon>
        <taxon>core chlorophytes</taxon>
        <taxon>Chlorophyceae</taxon>
        <taxon>CS clade</taxon>
        <taxon>Chlamydomonadales</taxon>
        <taxon>Chlamydomonadales incertae sedis</taxon>
        <taxon>Edaphochlamys</taxon>
    </lineage>
</organism>
<dbReference type="Proteomes" id="UP000612055">
    <property type="component" value="Unassembled WGS sequence"/>
</dbReference>
<keyword evidence="3" id="KW-1185">Reference proteome</keyword>
<feature type="domain" description="Methyltransferase" evidence="1">
    <location>
        <begin position="32"/>
        <end position="161"/>
    </location>
</feature>
<dbReference type="AlphaFoldDB" id="A0A836BN55"/>
<dbReference type="PANTHER" id="PTHR32026">
    <property type="entry name" value="METHYLTRANSFERASE-LIKE PROTEIN 24"/>
    <property type="match status" value="1"/>
</dbReference>
<proteinExistence type="predicted"/>
<accession>A0A836BN55</accession>
<dbReference type="InterPro" id="IPR025714">
    <property type="entry name" value="Methyltranfer_dom"/>
</dbReference>
<evidence type="ECO:0000259" key="1">
    <source>
        <dbReference type="Pfam" id="PF13383"/>
    </source>
</evidence>
<dbReference type="OrthoDB" id="2013725at2759"/>
<evidence type="ECO:0000313" key="2">
    <source>
        <dbReference type="EMBL" id="KAG2482680.1"/>
    </source>
</evidence>
<dbReference type="InterPro" id="IPR026913">
    <property type="entry name" value="METTL24"/>
</dbReference>
<dbReference type="EMBL" id="JAEHOE010000208">
    <property type="protein sequence ID" value="KAG2482680.1"/>
    <property type="molecule type" value="Genomic_DNA"/>
</dbReference>
<gene>
    <name evidence="2" type="ORF">HYH03_018415</name>
</gene>
<dbReference type="PANTHER" id="PTHR32026:SF10">
    <property type="entry name" value="METHYLTRANSFERASE-LIKE PROTEIN 24-RELATED"/>
    <property type="match status" value="1"/>
</dbReference>
<protein>
    <recommendedName>
        <fullName evidence="1">Methyltransferase domain-containing protein</fullName>
    </recommendedName>
</protein>
<sequence length="228" mass="26000">MRDLTAKKPTSWLGADSLPCEVVHVGKGWGEHRLCKRAPARPCVFYSFGINRDYSFDTQYANETGCRGFGFDPTVNYLAQLEKNVTFLRMAATSLDENLNKHWYAVTSVPGFKKWQHHQQIAVLKMDCEGCEFAIAKDVAKEDPDFWWQVEQFAVEIHVPKKFMPTNEHVRELAHLFAQLEQAGLHLRDVMLTGCSPTDEASGCHPMLMQANFPCEPTKMCQNLLFAR</sequence>
<evidence type="ECO:0000313" key="3">
    <source>
        <dbReference type="Proteomes" id="UP000612055"/>
    </source>
</evidence>
<comment type="caution">
    <text evidence="2">The sequence shown here is derived from an EMBL/GenBank/DDBJ whole genome shotgun (WGS) entry which is preliminary data.</text>
</comment>
<reference evidence="2" key="1">
    <citation type="journal article" date="2020" name="bioRxiv">
        <title>Comparative genomics of Chlamydomonas.</title>
        <authorList>
            <person name="Craig R.J."/>
            <person name="Hasan A.R."/>
            <person name="Ness R.W."/>
            <person name="Keightley P.D."/>
        </authorList>
    </citation>
    <scope>NUCLEOTIDE SEQUENCE</scope>
    <source>
        <strain evidence="2">CCAP 11/70</strain>
    </source>
</reference>
<name>A0A836BN55_9CHLO</name>